<evidence type="ECO:0000256" key="2">
    <source>
        <dbReference type="SAM" id="MobiDB-lite"/>
    </source>
</evidence>
<organism evidence="3 4">
    <name type="scientific">Hibiscus sabdariffa</name>
    <name type="common">roselle</name>
    <dbReference type="NCBI Taxonomy" id="183260"/>
    <lineage>
        <taxon>Eukaryota</taxon>
        <taxon>Viridiplantae</taxon>
        <taxon>Streptophyta</taxon>
        <taxon>Embryophyta</taxon>
        <taxon>Tracheophyta</taxon>
        <taxon>Spermatophyta</taxon>
        <taxon>Magnoliopsida</taxon>
        <taxon>eudicotyledons</taxon>
        <taxon>Gunneridae</taxon>
        <taxon>Pentapetalae</taxon>
        <taxon>rosids</taxon>
        <taxon>malvids</taxon>
        <taxon>Malvales</taxon>
        <taxon>Malvaceae</taxon>
        <taxon>Malvoideae</taxon>
        <taxon>Hibiscus</taxon>
    </lineage>
</organism>
<evidence type="ECO:0000256" key="1">
    <source>
        <dbReference type="SAM" id="Coils"/>
    </source>
</evidence>
<name>A0ABR2PN73_9ROSI</name>
<protein>
    <recommendedName>
        <fullName evidence="5">BZIP domain-containing protein</fullName>
    </recommendedName>
</protein>
<accession>A0ABR2PN73</accession>
<keyword evidence="1" id="KW-0175">Coiled coil</keyword>
<evidence type="ECO:0000313" key="3">
    <source>
        <dbReference type="EMBL" id="KAK8989877.1"/>
    </source>
</evidence>
<feature type="compositionally biased region" description="Polar residues" evidence="2">
    <location>
        <begin position="168"/>
        <end position="194"/>
    </location>
</feature>
<keyword evidence="4" id="KW-1185">Reference proteome</keyword>
<comment type="caution">
    <text evidence="3">The sequence shown here is derived from an EMBL/GenBank/DDBJ whole genome shotgun (WGS) entry which is preliminary data.</text>
</comment>
<feature type="region of interest" description="Disordered" evidence="2">
    <location>
        <begin position="151"/>
        <end position="207"/>
    </location>
</feature>
<feature type="region of interest" description="Disordered" evidence="2">
    <location>
        <begin position="1"/>
        <end position="38"/>
    </location>
</feature>
<feature type="compositionally biased region" description="Basic and acidic residues" evidence="2">
    <location>
        <begin position="195"/>
        <end position="207"/>
    </location>
</feature>
<evidence type="ECO:0000313" key="4">
    <source>
        <dbReference type="Proteomes" id="UP001396334"/>
    </source>
</evidence>
<evidence type="ECO:0008006" key="5">
    <source>
        <dbReference type="Google" id="ProtNLM"/>
    </source>
</evidence>
<dbReference type="Proteomes" id="UP001396334">
    <property type="component" value="Unassembled WGS sequence"/>
</dbReference>
<sequence length="275" mass="31394">MGDNQRSEEYQPSGYGGVSWQDMAPSPGMPILFTEQNATPQPHSPLYFSEYYEGLDEIFHPKTQGHADDSVQPIVLRNHPPLDCGAGSRQERVFSPEIPPPRSSLLLSGPISLDEMFYQQTQEQKRFKGHASVQPTDVLAFWYNSIPSPSLPPQGDQLPMQSYVWPGPSSSNQLLDTLSNSQNPSLRFNQPQNHQTEEKPLSKDQKYRQRLKAKQKVKDDYVEMLEHQSLMKDKEIALLKSEIKNKNEEITLLQSMVEMLREENASINYDNLPIH</sequence>
<gene>
    <name evidence="3" type="ORF">V6N11_064291</name>
</gene>
<proteinExistence type="predicted"/>
<dbReference type="EMBL" id="JBBPBN010000056">
    <property type="protein sequence ID" value="KAK8989877.1"/>
    <property type="molecule type" value="Genomic_DNA"/>
</dbReference>
<feature type="coiled-coil region" evidence="1">
    <location>
        <begin position="236"/>
        <end position="263"/>
    </location>
</feature>
<reference evidence="3 4" key="1">
    <citation type="journal article" date="2024" name="G3 (Bethesda)">
        <title>Genome assembly of Hibiscus sabdariffa L. provides insights into metabolisms of medicinal natural products.</title>
        <authorList>
            <person name="Kim T."/>
        </authorList>
    </citation>
    <scope>NUCLEOTIDE SEQUENCE [LARGE SCALE GENOMIC DNA]</scope>
    <source>
        <strain evidence="3">TK-2024</strain>
        <tissue evidence="3">Old leaves</tissue>
    </source>
</reference>